<protein>
    <recommendedName>
        <fullName evidence="3 11">FAD:protein FMN transferase</fullName>
        <ecNumber evidence="2 11">2.7.1.180</ecNumber>
    </recommendedName>
    <alternativeName>
        <fullName evidence="9 11">Flavin transferase</fullName>
    </alternativeName>
</protein>
<keyword evidence="7 11" id="KW-0274">FAD</keyword>
<keyword evidence="4 11" id="KW-0285">Flavoprotein</keyword>
<accession>A0ABT7NQS3</accession>
<reference evidence="12" key="2">
    <citation type="journal article" date="2022" name="Sci. Total Environ.">
        <title>Prevalence, transmission, and molecular epidemiology of tet(X)-positive bacteria among humans, animals, and environmental niches in China: An epidemiological, and genomic-based study.</title>
        <authorList>
            <person name="Dong N."/>
            <person name="Zeng Y."/>
            <person name="Cai C."/>
            <person name="Sun C."/>
            <person name="Lu J."/>
            <person name="Liu C."/>
            <person name="Zhou H."/>
            <person name="Sun Q."/>
            <person name="Shu L."/>
            <person name="Wang H."/>
            <person name="Wang Y."/>
            <person name="Wang S."/>
            <person name="Wu C."/>
            <person name="Chan E.W."/>
            <person name="Chen G."/>
            <person name="Shen Z."/>
            <person name="Chen S."/>
            <person name="Zhang R."/>
        </authorList>
    </citation>
    <scope>NUCLEOTIDE SEQUENCE</scope>
    <source>
        <strain evidence="12">R1692</strain>
    </source>
</reference>
<evidence type="ECO:0000256" key="1">
    <source>
        <dbReference type="ARBA" id="ARBA00001946"/>
    </source>
</evidence>
<comment type="catalytic activity">
    <reaction evidence="10 11">
        <text>L-threonyl-[protein] + FAD = FMN-L-threonyl-[protein] + AMP + H(+)</text>
        <dbReference type="Rhea" id="RHEA:36847"/>
        <dbReference type="Rhea" id="RHEA-COMP:11060"/>
        <dbReference type="Rhea" id="RHEA-COMP:11061"/>
        <dbReference type="ChEBI" id="CHEBI:15378"/>
        <dbReference type="ChEBI" id="CHEBI:30013"/>
        <dbReference type="ChEBI" id="CHEBI:57692"/>
        <dbReference type="ChEBI" id="CHEBI:74257"/>
        <dbReference type="ChEBI" id="CHEBI:456215"/>
        <dbReference type="EC" id="2.7.1.180"/>
    </reaction>
</comment>
<evidence type="ECO:0000313" key="12">
    <source>
        <dbReference type="EMBL" id="MDM1049593.1"/>
    </source>
</evidence>
<evidence type="ECO:0000256" key="7">
    <source>
        <dbReference type="ARBA" id="ARBA00022827"/>
    </source>
</evidence>
<dbReference type="Pfam" id="PF02424">
    <property type="entry name" value="ApbE"/>
    <property type="match status" value="1"/>
</dbReference>
<evidence type="ECO:0000256" key="2">
    <source>
        <dbReference type="ARBA" id="ARBA00011955"/>
    </source>
</evidence>
<keyword evidence="13" id="KW-1185">Reference proteome</keyword>
<dbReference type="InterPro" id="IPR003374">
    <property type="entry name" value="ApbE-like_sf"/>
</dbReference>
<dbReference type="SUPFAM" id="SSF143631">
    <property type="entry name" value="ApbE-like"/>
    <property type="match status" value="1"/>
</dbReference>
<comment type="similarity">
    <text evidence="11">Belongs to the ApbE family.</text>
</comment>
<dbReference type="Gene3D" id="3.10.520.10">
    <property type="entry name" value="ApbE-like domains"/>
    <property type="match status" value="1"/>
</dbReference>
<dbReference type="EMBL" id="JACAGK010000051">
    <property type="protein sequence ID" value="MDM1049593.1"/>
    <property type="molecule type" value="Genomic_DNA"/>
</dbReference>
<dbReference type="PANTHER" id="PTHR30040">
    <property type="entry name" value="THIAMINE BIOSYNTHESIS LIPOPROTEIN APBE"/>
    <property type="match status" value="1"/>
</dbReference>
<organism evidence="12 13">
    <name type="scientific">Sphingobacterium hotanense</name>
    <dbReference type="NCBI Taxonomy" id="649196"/>
    <lineage>
        <taxon>Bacteria</taxon>
        <taxon>Pseudomonadati</taxon>
        <taxon>Bacteroidota</taxon>
        <taxon>Sphingobacteriia</taxon>
        <taxon>Sphingobacteriales</taxon>
        <taxon>Sphingobacteriaceae</taxon>
        <taxon>Sphingobacterium</taxon>
    </lineage>
</organism>
<gene>
    <name evidence="12" type="ORF">HX018_15240</name>
</gene>
<evidence type="ECO:0000256" key="10">
    <source>
        <dbReference type="ARBA" id="ARBA00048540"/>
    </source>
</evidence>
<dbReference type="Proteomes" id="UP001170954">
    <property type="component" value="Unassembled WGS sequence"/>
</dbReference>
<sequence>MLNWFGLIGIMGIGCCAFAQQPISGLQRFNLEGYAQGTTYAVSYYANDEQVEKAQLDSIFQVIDQSMSLYKPSSLISKFNSDTSSEIVMDNHMQAVLKKSFQINKLSKGIFDITVKPLVSIWGFGPEKTVGIPDSNAVKVALTYVGMDKLKVRGKQLRKKDKRVEIDLNGIAQGYTVDVLYDFLLSRKIKSFLVEVGGEIRTYGYKPEDEPYKILIQRPDEAKEQRNYIIALHNKAVTTSGSYEKYRTVDNYRFSHHMDAKTGYPLKSSIITVTVIAENAMDADALDNVFMAMKPEDAVAFANSKNKIDIYLLYLDNGVVKEAYSKGFSKYIITN</sequence>
<evidence type="ECO:0000256" key="3">
    <source>
        <dbReference type="ARBA" id="ARBA00016337"/>
    </source>
</evidence>
<evidence type="ECO:0000256" key="8">
    <source>
        <dbReference type="ARBA" id="ARBA00022842"/>
    </source>
</evidence>
<keyword evidence="8 11" id="KW-0460">Magnesium</keyword>
<name>A0ABT7NQS3_9SPHI</name>
<evidence type="ECO:0000256" key="4">
    <source>
        <dbReference type="ARBA" id="ARBA00022630"/>
    </source>
</evidence>
<dbReference type="PANTHER" id="PTHR30040:SF2">
    <property type="entry name" value="FAD:PROTEIN FMN TRANSFERASE"/>
    <property type="match status" value="1"/>
</dbReference>
<keyword evidence="5 11" id="KW-0808">Transferase</keyword>
<comment type="caution">
    <text evidence="12">The sequence shown here is derived from an EMBL/GenBank/DDBJ whole genome shotgun (WGS) entry which is preliminary data.</text>
</comment>
<evidence type="ECO:0000256" key="6">
    <source>
        <dbReference type="ARBA" id="ARBA00022723"/>
    </source>
</evidence>
<dbReference type="GO" id="GO:0016740">
    <property type="term" value="F:transferase activity"/>
    <property type="evidence" value="ECO:0007669"/>
    <property type="project" value="UniProtKB-KW"/>
</dbReference>
<comment type="cofactor">
    <cofactor evidence="1">
        <name>Mg(2+)</name>
        <dbReference type="ChEBI" id="CHEBI:18420"/>
    </cofactor>
</comment>
<keyword evidence="6 11" id="KW-0479">Metal-binding</keyword>
<evidence type="ECO:0000313" key="13">
    <source>
        <dbReference type="Proteomes" id="UP001170954"/>
    </source>
</evidence>
<dbReference type="EC" id="2.7.1.180" evidence="2 11"/>
<evidence type="ECO:0000256" key="11">
    <source>
        <dbReference type="PIRNR" id="PIRNR006268"/>
    </source>
</evidence>
<dbReference type="RefSeq" id="WP_149526627.1">
    <property type="nucleotide sequence ID" value="NZ_CP030848.1"/>
</dbReference>
<dbReference type="InterPro" id="IPR024932">
    <property type="entry name" value="ApbE"/>
</dbReference>
<evidence type="ECO:0000256" key="5">
    <source>
        <dbReference type="ARBA" id="ARBA00022679"/>
    </source>
</evidence>
<reference evidence="12" key="1">
    <citation type="submission" date="2020-06" db="EMBL/GenBank/DDBJ databases">
        <authorList>
            <person name="Dong N."/>
        </authorList>
    </citation>
    <scope>NUCLEOTIDE SEQUENCE</scope>
    <source>
        <strain evidence="12">R1692</strain>
    </source>
</reference>
<evidence type="ECO:0000256" key="9">
    <source>
        <dbReference type="ARBA" id="ARBA00031306"/>
    </source>
</evidence>
<proteinExistence type="inferred from homology"/>
<dbReference type="PIRSF" id="PIRSF006268">
    <property type="entry name" value="ApbE"/>
    <property type="match status" value="1"/>
</dbReference>